<dbReference type="InterPro" id="IPR015421">
    <property type="entry name" value="PyrdxlP-dep_Trfase_major"/>
</dbReference>
<dbReference type="AlphaFoldDB" id="T1CQE4"/>
<reference evidence="7" key="2">
    <citation type="journal article" date="2014" name="ISME J.">
        <title>Microbial stratification in low pH oxic and suboxic macroscopic growths along an acid mine drainage.</title>
        <authorList>
            <person name="Mendez-Garcia C."/>
            <person name="Mesa V."/>
            <person name="Sprenger R.R."/>
            <person name="Richter M."/>
            <person name="Diez M.S."/>
            <person name="Solano J."/>
            <person name="Bargiela R."/>
            <person name="Golyshina O.V."/>
            <person name="Manteca A."/>
            <person name="Ramos J.L."/>
            <person name="Gallego J.R."/>
            <person name="Llorente I."/>
            <person name="Martins Dos Santos V.A."/>
            <person name="Jensen O.N."/>
            <person name="Pelaez A.I."/>
            <person name="Sanchez J."/>
            <person name="Ferrer M."/>
        </authorList>
    </citation>
    <scope>NUCLEOTIDE SEQUENCE</scope>
</reference>
<dbReference type="Pfam" id="PF00266">
    <property type="entry name" value="Aminotran_5"/>
    <property type="match status" value="1"/>
</dbReference>
<comment type="catalytic activity">
    <reaction evidence="5">
        <text>(sulfur carrier)-H + L-cysteine = (sulfur carrier)-SH + L-alanine</text>
        <dbReference type="Rhea" id="RHEA:43892"/>
        <dbReference type="Rhea" id="RHEA-COMP:14737"/>
        <dbReference type="Rhea" id="RHEA-COMP:14739"/>
        <dbReference type="ChEBI" id="CHEBI:29917"/>
        <dbReference type="ChEBI" id="CHEBI:35235"/>
        <dbReference type="ChEBI" id="CHEBI:57972"/>
        <dbReference type="ChEBI" id="CHEBI:64428"/>
        <dbReference type="EC" id="2.8.1.7"/>
    </reaction>
</comment>
<proteinExistence type="predicted"/>
<dbReference type="NCBIfam" id="TIGR01979">
    <property type="entry name" value="sufS"/>
    <property type="match status" value="1"/>
</dbReference>
<keyword evidence="4" id="KW-0663">Pyridoxal phosphate</keyword>
<comment type="cofactor">
    <cofactor evidence="1">
        <name>pyridoxal 5'-phosphate</name>
        <dbReference type="ChEBI" id="CHEBI:597326"/>
    </cofactor>
</comment>
<comment type="caution">
    <text evidence="7">The sequence shown here is derived from an EMBL/GenBank/DDBJ whole genome shotgun (WGS) entry which is preliminary data.</text>
</comment>
<dbReference type="CDD" id="cd06453">
    <property type="entry name" value="SufS_like"/>
    <property type="match status" value="1"/>
</dbReference>
<gene>
    <name evidence="7" type="ORF">B1B_04849</name>
</gene>
<keyword evidence="3" id="KW-0808">Transferase</keyword>
<evidence type="ECO:0000256" key="5">
    <source>
        <dbReference type="ARBA" id="ARBA00050776"/>
    </source>
</evidence>
<evidence type="ECO:0000259" key="6">
    <source>
        <dbReference type="Pfam" id="PF00266"/>
    </source>
</evidence>
<dbReference type="Gene3D" id="3.90.1150.10">
    <property type="entry name" value="Aspartate Aminotransferase, domain 1"/>
    <property type="match status" value="1"/>
</dbReference>
<dbReference type="PANTHER" id="PTHR43586:SF8">
    <property type="entry name" value="CYSTEINE DESULFURASE 1, CHLOROPLASTIC"/>
    <property type="match status" value="1"/>
</dbReference>
<accession>T1CQE4</accession>
<evidence type="ECO:0000256" key="4">
    <source>
        <dbReference type="ARBA" id="ARBA00022898"/>
    </source>
</evidence>
<name>T1CQE4_9ZZZZ</name>
<evidence type="ECO:0000256" key="2">
    <source>
        <dbReference type="ARBA" id="ARBA00012239"/>
    </source>
</evidence>
<reference evidence="7" key="1">
    <citation type="submission" date="2013-08" db="EMBL/GenBank/DDBJ databases">
        <authorList>
            <person name="Mendez C."/>
            <person name="Richter M."/>
            <person name="Ferrer M."/>
            <person name="Sanchez J."/>
        </authorList>
    </citation>
    <scope>NUCLEOTIDE SEQUENCE</scope>
</reference>
<evidence type="ECO:0000256" key="3">
    <source>
        <dbReference type="ARBA" id="ARBA00022679"/>
    </source>
</evidence>
<protein>
    <recommendedName>
        <fullName evidence="2">cysteine desulfurase</fullName>
        <ecNumber evidence="2">2.8.1.7</ecNumber>
    </recommendedName>
</protein>
<dbReference type="InterPro" id="IPR010970">
    <property type="entry name" value="Cys_dSase_SufS"/>
</dbReference>
<dbReference type="Gene3D" id="3.40.640.10">
    <property type="entry name" value="Type I PLP-dependent aspartate aminotransferase-like (Major domain)"/>
    <property type="match status" value="1"/>
</dbReference>
<evidence type="ECO:0000256" key="1">
    <source>
        <dbReference type="ARBA" id="ARBA00001933"/>
    </source>
</evidence>
<feature type="domain" description="Aminotransferase class V" evidence="6">
    <location>
        <begin position="23"/>
        <end position="396"/>
    </location>
</feature>
<sequence length="408" mass="44928">MDVQKIREQFPILSRGVRGKPLVYLDSAATSQKPRVVIDAESNFYREMNSNVHHGIYLLSEEATDAYEGARARVGRFLRAPDPSEIVFVRGATEALNLLAHGLGRSRLKQGDRVVATVSDHHANVVPWHMLREERGTTLEFVNVDDTGHLRLDEYDRWFDGKTKVVTLPHVSNVLGTVNPVREIADRAHAAGAVVVVDAAQSAPHIPIDVVALGADAVAFSGHKTLGPTGIGVLWARKELLQEIPPWMGGGSMIEEVHAGRISYREPPAKFEAGTPNIAGAIGLSVALDFLEGIGWEDLVRHERSMQARLFQNADERLGKKIRIFGSRDVREREAVFSFALEGIHPHDIASILDAEGIAIRAGRQCSQPLMDRYGVGAMARASPYLYNTLEEIDLLYDALDKVVKVFA</sequence>
<dbReference type="EC" id="2.8.1.7" evidence="2"/>
<dbReference type="InterPro" id="IPR015422">
    <property type="entry name" value="PyrdxlP-dep_Trfase_small"/>
</dbReference>
<dbReference type="GO" id="GO:0030170">
    <property type="term" value="F:pyridoxal phosphate binding"/>
    <property type="evidence" value="ECO:0007669"/>
    <property type="project" value="InterPro"/>
</dbReference>
<evidence type="ECO:0000313" key="7">
    <source>
        <dbReference type="EMBL" id="EQD70719.1"/>
    </source>
</evidence>
<dbReference type="EMBL" id="AUZY01003044">
    <property type="protein sequence ID" value="EQD70719.1"/>
    <property type="molecule type" value="Genomic_DNA"/>
</dbReference>
<organism evidence="7">
    <name type="scientific">mine drainage metagenome</name>
    <dbReference type="NCBI Taxonomy" id="410659"/>
    <lineage>
        <taxon>unclassified sequences</taxon>
        <taxon>metagenomes</taxon>
        <taxon>ecological metagenomes</taxon>
    </lineage>
</organism>
<dbReference type="GO" id="GO:0006534">
    <property type="term" value="P:cysteine metabolic process"/>
    <property type="evidence" value="ECO:0007669"/>
    <property type="project" value="InterPro"/>
</dbReference>
<dbReference type="InterPro" id="IPR015424">
    <property type="entry name" value="PyrdxlP-dep_Trfase"/>
</dbReference>
<dbReference type="InterPro" id="IPR000192">
    <property type="entry name" value="Aminotrans_V_dom"/>
</dbReference>
<dbReference type="PANTHER" id="PTHR43586">
    <property type="entry name" value="CYSTEINE DESULFURASE"/>
    <property type="match status" value="1"/>
</dbReference>
<dbReference type="SUPFAM" id="SSF53383">
    <property type="entry name" value="PLP-dependent transferases"/>
    <property type="match status" value="1"/>
</dbReference>
<dbReference type="GO" id="GO:0031071">
    <property type="term" value="F:cysteine desulfurase activity"/>
    <property type="evidence" value="ECO:0007669"/>
    <property type="project" value="UniProtKB-EC"/>
</dbReference>